<dbReference type="SMART" id="SM00490">
    <property type="entry name" value="HELICc"/>
    <property type="match status" value="1"/>
</dbReference>
<name>A0A0M2HN33_9MICO</name>
<dbReference type="Pfam" id="PF00176">
    <property type="entry name" value="SNF2-rel_dom"/>
    <property type="match status" value="1"/>
</dbReference>
<keyword evidence="2" id="KW-0863">Zinc-finger</keyword>
<evidence type="ECO:0000313" key="6">
    <source>
        <dbReference type="EMBL" id="KJL46338.1"/>
    </source>
</evidence>
<dbReference type="SUPFAM" id="SSF52540">
    <property type="entry name" value="P-loop containing nucleoside triphosphate hydrolases"/>
    <property type="match status" value="2"/>
</dbReference>
<dbReference type="SMART" id="SM00487">
    <property type="entry name" value="DEXDc"/>
    <property type="match status" value="1"/>
</dbReference>
<feature type="domain" description="Helicase ATP-binding" evidence="4">
    <location>
        <begin position="639"/>
        <end position="801"/>
    </location>
</feature>
<dbReference type="Pfam" id="PF00271">
    <property type="entry name" value="Helicase_C"/>
    <property type="match status" value="1"/>
</dbReference>
<dbReference type="AlphaFoldDB" id="A0A0M2HN33"/>
<gene>
    <name evidence="6" type="ORF">RS84_02969</name>
</gene>
<keyword evidence="7" id="KW-1185">Reference proteome</keyword>
<dbReference type="Gene3D" id="3.40.50.300">
    <property type="entry name" value="P-loop containing nucleotide triphosphate hydrolases"/>
    <property type="match status" value="1"/>
</dbReference>
<dbReference type="Proteomes" id="UP000033900">
    <property type="component" value="Unassembled WGS sequence"/>
</dbReference>
<proteinExistence type="predicted"/>
<keyword evidence="2" id="KW-0862">Zinc</keyword>
<dbReference type="RefSeq" id="WP_235281502.1">
    <property type="nucleotide sequence ID" value="NZ_JYJB01000010.1"/>
</dbReference>
<dbReference type="GO" id="GO:0016787">
    <property type="term" value="F:hydrolase activity"/>
    <property type="evidence" value="ECO:0007669"/>
    <property type="project" value="UniProtKB-KW"/>
</dbReference>
<evidence type="ECO:0000256" key="1">
    <source>
        <dbReference type="ARBA" id="ARBA00022801"/>
    </source>
</evidence>
<comment type="caution">
    <text evidence="6">The sequence shown here is derived from an EMBL/GenBank/DDBJ whole genome shotgun (WGS) entry which is preliminary data.</text>
</comment>
<evidence type="ECO:0000256" key="2">
    <source>
        <dbReference type="PROSITE-ProRule" id="PRU00325"/>
    </source>
</evidence>
<evidence type="ECO:0000259" key="5">
    <source>
        <dbReference type="PROSITE" id="PS51194"/>
    </source>
</evidence>
<dbReference type="InterPro" id="IPR001650">
    <property type="entry name" value="Helicase_C-like"/>
</dbReference>
<dbReference type="PATRIC" id="fig|273678.4.peg.2969"/>
<dbReference type="InterPro" id="IPR049730">
    <property type="entry name" value="SNF2/RAD54-like_C"/>
</dbReference>
<feature type="domain" description="SWIM-type" evidence="3">
    <location>
        <begin position="61"/>
        <end position="95"/>
    </location>
</feature>
<dbReference type="GO" id="GO:0005524">
    <property type="term" value="F:ATP binding"/>
    <property type="evidence" value="ECO:0007669"/>
    <property type="project" value="InterPro"/>
</dbReference>
<accession>A0A0M2HN33</accession>
<dbReference type="InterPro" id="IPR007527">
    <property type="entry name" value="Znf_SWIM"/>
</dbReference>
<dbReference type="InterPro" id="IPR038718">
    <property type="entry name" value="SNF2-like_sf"/>
</dbReference>
<evidence type="ECO:0000313" key="7">
    <source>
        <dbReference type="Proteomes" id="UP000033900"/>
    </source>
</evidence>
<protein>
    <recommendedName>
        <fullName evidence="8">Superfamily II DNA or RNA helicase, SNF2 family</fullName>
    </recommendedName>
</protein>
<dbReference type="EMBL" id="JYJB01000010">
    <property type="protein sequence ID" value="KJL46338.1"/>
    <property type="molecule type" value="Genomic_DNA"/>
</dbReference>
<dbReference type="InterPro" id="IPR014001">
    <property type="entry name" value="Helicase_ATP-bd"/>
</dbReference>
<dbReference type="Pfam" id="PF04434">
    <property type="entry name" value="SWIM"/>
    <property type="match status" value="1"/>
</dbReference>
<evidence type="ECO:0000259" key="4">
    <source>
        <dbReference type="PROSITE" id="PS51192"/>
    </source>
</evidence>
<keyword evidence="2" id="KW-0479">Metal-binding</keyword>
<dbReference type="GO" id="GO:0008270">
    <property type="term" value="F:zinc ion binding"/>
    <property type="evidence" value="ECO:0007669"/>
    <property type="project" value="UniProtKB-KW"/>
</dbReference>
<dbReference type="InterPro" id="IPR027417">
    <property type="entry name" value="P-loop_NTPase"/>
</dbReference>
<dbReference type="CDD" id="cd18793">
    <property type="entry name" value="SF2_C_SNF"/>
    <property type="match status" value="1"/>
</dbReference>
<dbReference type="Gene3D" id="3.40.50.10810">
    <property type="entry name" value="Tandem AAA-ATPase domain"/>
    <property type="match status" value="1"/>
</dbReference>
<dbReference type="STRING" id="273678.RS84_02969"/>
<keyword evidence="1" id="KW-0378">Hydrolase</keyword>
<organism evidence="6 7">
    <name type="scientific">Microbacterium hydrocarbonoxydans</name>
    <dbReference type="NCBI Taxonomy" id="273678"/>
    <lineage>
        <taxon>Bacteria</taxon>
        <taxon>Bacillati</taxon>
        <taxon>Actinomycetota</taxon>
        <taxon>Actinomycetes</taxon>
        <taxon>Micrococcales</taxon>
        <taxon>Microbacteriaceae</taxon>
        <taxon>Microbacterium</taxon>
    </lineage>
</organism>
<dbReference type="InterPro" id="IPR000330">
    <property type="entry name" value="SNF2_N"/>
</dbReference>
<sequence>MPAPHVDLRDLMQITNAGGYTRGLAYFREGNVLDLIWHEDRQELEAYVKGSAGAQYVSEVTFISSSGKRRVRSTRCTCPVGTACKHVVAALLASNVHEYNQQTGGASSVQVAADPAPAPAPAAPSWRALAATASAEHFQPLSLGVELRHREPRGENHWAPRTVRPATPRDLAKPSGDLQLAIRPLMRSRQTGAWIQGHAGWDTVRRDAAQFGRAQSRWFGDLLSISRDSLLSGNAGEWLVLDQIESTLLWAHLRAGAALGIPLVSVHKSASVRLAESAEITASIARDDAGALEISAEISIDGRSVLAAEVHPIGHSGVYAATLRGSTMEITLVEHALSAPVHTLLSARRAIEVPAAEEKAFVADAYPLLARSVPVRTAGPVELPEVPAPRPQLTVAFERGDVVSYAFRWNYRGFGTVPFEWSRAAVRDADAEAAKRAELEAVWQEHSETRFRASGSFHDIDAAAFVAHVVPAFEAAGVVVETTGTRKEYRELTGDPEVKVSTFESTDSDWFDLGIVVTIDGRSIPFGPLFTALSKGKKKLLLVDGSYFSLAHPALDRLRELIDEAGELDEWETGPRISRYQTDLWEEFEDLADESESAVSWRSMADGLRQATGVPPTALPQGLVAELRPYQKTGFDWLAFLWRHRLGGILADDMGLGKTLQLLSFVQHTREAGEKRPFLVLAPTSVLSTWRSEAARFTPDLRVALVESTSGKRTGRLADAAASADIVVSSYTVARLDEREFATVEWAGLILDEAQFVKNPKTKLHRAISTFRADVTYAVTGTPMENSLSELWSLLKLAAPGLFPSARKFRDRYIQPIEKGKVPENEEGGEYRQRRLAQLRRRIRPLMLRRTKELVAADLPPKQEQLLEVELSPAHRALYDVVLQRERQKVLGLIDDLDKNRFIVFRSLTLLRMLSLAPGLIDENDAEIGSSKLDTVLERVVELQAEGHRALVFSQFTSFLDLAAQRLDQAGIPYAHLDGSTRRRQDVIDGFKAGEQPVFLISLKAGGFGLTLTEADYVFLLDPWWNPAAEAQAVDRTHRIGQTSQVFVYRMISAGTIEEKVLELQQRKARLFTAVMDDDELFAQSLTAEDIRGLFED</sequence>
<dbReference type="PROSITE" id="PS50966">
    <property type="entry name" value="ZF_SWIM"/>
    <property type="match status" value="1"/>
</dbReference>
<dbReference type="PROSITE" id="PS51194">
    <property type="entry name" value="HELICASE_CTER"/>
    <property type="match status" value="1"/>
</dbReference>
<evidence type="ECO:0000259" key="3">
    <source>
        <dbReference type="PROSITE" id="PS50966"/>
    </source>
</evidence>
<dbReference type="PANTHER" id="PTHR10799">
    <property type="entry name" value="SNF2/RAD54 HELICASE FAMILY"/>
    <property type="match status" value="1"/>
</dbReference>
<reference evidence="6 7" key="1">
    <citation type="submission" date="2015-02" db="EMBL/GenBank/DDBJ databases">
        <title>Draft genome sequences of ten Microbacterium spp. with emphasis on heavy metal contaminated environments.</title>
        <authorList>
            <person name="Corretto E."/>
        </authorList>
    </citation>
    <scope>NUCLEOTIDE SEQUENCE [LARGE SCALE GENOMIC DNA]</scope>
    <source>
        <strain evidence="6 7">SA35</strain>
    </source>
</reference>
<dbReference type="PROSITE" id="PS51192">
    <property type="entry name" value="HELICASE_ATP_BIND_1"/>
    <property type="match status" value="1"/>
</dbReference>
<feature type="domain" description="Helicase C-terminal" evidence="5">
    <location>
        <begin position="932"/>
        <end position="1087"/>
    </location>
</feature>
<evidence type="ECO:0008006" key="8">
    <source>
        <dbReference type="Google" id="ProtNLM"/>
    </source>
</evidence>